<evidence type="ECO:0000313" key="9">
    <source>
        <dbReference type="EMBL" id="SFF48309.1"/>
    </source>
</evidence>
<dbReference type="PANTHER" id="PTHR42881:SF2">
    <property type="entry name" value="PROLYL ENDOPEPTIDASE"/>
    <property type="match status" value="1"/>
</dbReference>
<dbReference type="PRINTS" id="PR00862">
    <property type="entry name" value="PROLIGOPTASE"/>
</dbReference>
<gene>
    <name evidence="9" type="ORF">SAMN02799615_03789</name>
</gene>
<dbReference type="InterPro" id="IPR023302">
    <property type="entry name" value="Pept_S9A_N"/>
</dbReference>
<dbReference type="SUPFAM" id="SSF50993">
    <property type="entry name" value="Peptidase/esterase 'gauge' domain"/>
    <property type="match status" value="1"/>
</dbReference>
<feature type="signal peptide" evidence="6">
    <location>
        <begin position="1"/>
        <end position="32"/>
    </location>
</feature>
<evidence type="ECO:0000256" key="5">
    <source>
        <dbReference type="ARBA" id="ARBA00022825"/>
    </source>
</evidence>
<dbReference type="GO" id="GO:0070012">
    <property type="term" value="F:oligopeptidase activity"/>
    <property type="evidence" value="ECO:0007669"/>
    <property type="project" value="TreeGrafter"/>
</dbReference>
<accession>A0A1I2J1I6</accession>
<dbReference type="InterPro" id="IPR002470">
    <property type="entry name" value="Peptidase_S9A"/>
</dbReference>
<dbReference type="Pfam" id="PF02897">
    <property type="entry name" value="Peptidase_S9_N"/>
    <property type="match status" value="1"/>
</dbReference>
<dbReference type="GO" id="GO:0006508">
    <property type="term" value="P:proteolysis"/>
    <property type="evidence" value="ECO:0007669"/>
    <property type="project" value="UniProtKB-KW"/>
</dbReference>
<dbReference type="EMBL" id="FONH01000020">
    <property type="protein sequence ID" value="SFF48309.1"/>
    <property type="molecule type" value="Genomic_DNA"/>
</dbReference>
<evidence type="ECO:0000256" key="4">
    <source>
        <dbReference type="ARBA" id="ARBA00022801"/>
    </source>
</evidence>
<dbReference type="STRING" id="500610.SAMN02799615_03789"/>
<comment type="catalytic activity">
    <reaction evidence="1">
        <text>Hydrolysis of Pro-|-Xaa &gt;&gt; Ala-|-Xaa in oligopeptides.</text>
        <dbReference type="EC" id="3.4.21.26"/>
    </reaction>
</comment>
<feature type="domain" description="Peptidase S9 prolyl oligopeptidase catalytic" evidence="7">
    <location>
        <begin position="528"/>
        <end position="735"/>
    </location>
</feature>
<feature type="chain" id="PRO_5011509790" description="prolyl oligopeptidase" evidence="6">
    <location>
        <begin position="33"/>
        <end position="738"/>
    </location>
</feature>
<organism evidence="9 10">
    <name type="scientific">Dyella marensis</name>
    <dbReference type="NCBI Taxonomy" id="500610"/>
    <lineage>
        <taxon>Bacteria</taxon>
        <taxon>Pseudomonadati</taxon>
        <taxon>Pseudomonadota</taxon>
        <taxon>Gammaproteobacteria</taxon>
        <taxon>Lysobacterales</taxon>
        <taxon>Rhodanobacteraceae</taxon>
        <taxon>Dyella</taxon>
    </lineage>
</organism>
<dbReference type="AlphaFoldDB" id="A0A1I2J1I6"/>
<dbReference type="PANTHER" id="PTHR42881">
    <property type="entry name" value="PROLYL ENDOPEPTIDASE"/>
    <property type="match status" value="1"/>
</dbReference>
<dbReference type="Proteomes" id="UP000199477">
    <property type="component" value="Unassembled WGS sequence"/>
</dbReference>
<proteinExistence type="predicted"/>
<keyword evidence="5" id="KW-0720">Serine protease</keyword>
<evidence type="ECO:0000256" key="1">
    <source>
        <dbReference type="ARBA" id="ARBA00001070"/>
    </source>
</evidence>
<keyword evidence="3" id="KW-0645">Protease</keyword>
<protein>
    <recommendedName>
        <fullName evidence="2">prolyl oligopeptidase</fullName>
        <ecNumber evidence="2">3.4.21.26</ecNumber>
    </recommendedName>
</protein>
<dbReference type="Pfam" id="PF00326">
    <property type="entry name" value="Peptidase_S9"/>
    <property type="match status" value="1"/>
</dbReference>
<dbReference type="GO" id="GO:0004252">
    <property type="term" value="F:serine-type endopeptidase activity"/>
    <property type="evidence" value="ECO:0007669"/>
    <property type="project" value="UniProtKB-EC"/>
</dbReference>
<keyword evidence="6" id="KW-0732">Signal</keyword>
<evidence type="ECO:0000259" key="8">
    <source>
        <dbReference type="Pfam" id="PF02897"/>
    </source>
</evidence>
<dbReference type="InterPro" id="IPR001375">
    <property type="entry name" value="Peptidase_S9_cat"/>
</dbReference>
<dbReference type="RefSeq" id="WP_026635730.1">
    <property type="nucleotide sequence ID" value="NZ_FONH01000020.1"/>
</dbReference>
<evidence type="ECO:0000259" key="7">
    <source>
        <dbReference type="Pfam" id="PF00326"/>
    </source>
</evidence>
<sequence>MSRRSASRRLPVSLRFAAIACAAALSTPAIFAAQTDGPPPARRVDVVDHVFGNSLSDPYRWMEGEKNAEFQKWLVAQGDYTRAKLDALPTLKAWQETLGKTSGNEVVYRAQRYAGGRLFFIRQEGQGTGTLMVREADGKERVLLDPATLAEGGHASITLFALSPDGSKVAVNTDRGGAEVTRLEVFDVQTGKSTGDAVEPVWGEFGADWLPDSSGFAYTQMAPEDQRTDGDPIQDMRLRFHRLGTPVAQDPTLLRAGTGEGVNASFAIPSNRFPQIDFPAGSRWAIAAATGAQPETRYCVAPQAEAIKPGVSWRCIAELDDKVEEAAIHGDMLYLVSARKHSNGEVLAIDLSKPDASLAQARSILPLEDDEIIVGLSLFDTQKVATARDALYVKVTRNGIDSVRRIDYRSGKIDSVSMPLTGAASLFHADNDEDGFLLALRGWTTPAKAWRYDSKDRSMHTLGQDQTSPADYSMIQISETEVTSQDGTRVPLTVLHRKDAVLDGNHRAILWGYGSYGLSQVPVFNPIRLEWVKHGNIFAYAHVRGGGEKGEAWHQAGKGPNKHKGVEDFIASVEALSKLGYSRPERTGLISGSAGGLLIGGALANYPKAFGAAIVRVAMLNPVRLMQAPNGANQVGEMGDPRKAADFPFILAMDPYQNLKPKTAYPSVMLDVGLNDSRVAPWESGKFAAKLRASNTSGKPVWIRTNANGGHGIQVSLGAEATEFADIYAFLDAQLPTR</sequence>
<evidence type="ECO:0000256" key="6">
    <source>
        <dbReference type="SAM" id="SignalP"/>
    </source>
</evidence>
<evidence type="ECO:0000256" key="2">
    <source>
        <dbReference type="ARBA" id="ARBA00011897"/>
    </source>
</evidence>
<dbReference type="InterPro" id="IPR051167">
    <property type="entry name" value="Prolyl_oligopep/macrocyclase"/>
</dbReference>
<name>A0A1I2J1I6_9GAMM</name>
<dbReference type="SUPFAM" id="SSF53474">
    <property type="entry name" value="alpha/beta-Hydrolases"/>
    <property type="match status" value="1"/>
</dbReference>
<reference evidence="10" key="1">
    <citation type="submission" date="2016-10" db="EMBL/GenBank/DDBJ databases">
        <authorList>
            <person name="Varghese N."/>
            <person name="Submissions S."/>
        </authorList>
    </citation>
    <scope>NUCLEOTIDE SEQUENCE [LARGE SCALE GENOMIC DNA]</scope>
    <source>
        <strain evidence="10">UNC178MFTsu3.1</strain>
    </source>
</reference>
<dbReference type="Gene3D" id="3.40.50.1820">
    <property type="entry name" value="alpha/beta hydrolase"/>
    <property type="match status" value="1"/>
</dbReference>
<dbReference type="EC" id="3.4.21.26" evidence="2"/>
<dbReference type="GO" id="GO:0005829">
    <property type="term" value="C:cytosol"/>
    <property type="evidence" value="ECO:0007669"/>
    <property type="project" value="TreeGrafter"/>
</dbReference>
<feature type="domain" description="Peptidase S9A N-terminal" evidence="8">
    <location>
        <begin position="39"/>
        <end position="458"/>
    </location>
</feature>
<dbReference type="Gene3D" id="2.130.10.120">
    <property type="entry name" value="Prolyl oligopeptidase, N-terminal domain"/>
    <property type="match status" value="1"/>
</dbReference>
<keyword evidence="10" id="KW-1185">Reference proteome</keyword>
<evidence type="ECO:0000256" key="3">
    <source>
        <dbReference type="ARBA" id="ARBA00022670"/>
    </source>
</evidence>
<evidence type="ECO:0000313" key="10">
    <source>
        <dbReference type="Proteomes" id="UP000199477"/>
    </source>
</evidence>
<keyword evidence="4" id="KW-0378">Hydrolase</keyword>
<dbReference type="InterPro" id="IPR029058">
    <property type="entry name" value="AB_hydrolase_fold"/>
</dbReference>